<dbReference type="Proteomes" id="UP001501153">
    <property type="component" value="Unassembled WGS sequence"/>
</dbReference>
<dbReference type="EMBL" id="BAABGZ010000006">
    <property type="protein sequence ID" value="GAA4347452.1"/>
    <property type="molecule type" value="Genomic_DNA"/>
</dbReference>
<accession>A0ABP8HYF4</accession>
<name>A0ABP8HYF4_9BACT</name>
<evidence type="ECO:0008006" key="4">
    <source>
        <dbReference type="Google" id="ProtNLM"/>
    </source>
</evidence>
<sequence length="232" mass="26311">MITKTAVSVWFSYNFDWDVWARQARGAEKEALTSDDWGRIGRYIDAIRLDRLGQLTADERDAADAELRAHCSSDEVCAHLIRGVGEHLDYHAKKPTLSMRIKGWLFDLFLSGLWITANGVRWLVVLLVIALPLGGLAWLTIWSSPSKQMVELEVQDMLYACEPCNRFRVLAVHTAPRHELLGKDVDIKLRGEPLGPDYPYADADQQQTRYRIFGSVGWLGYTVHADSVQKLP</sequence>
<evidence type="ECO:0000256" key="1">
    <source>
        <dbReference type="SAM" id="Phobius"/>
    </source>
</evidence>
<keyword evidence="1" id="KW-0812">Transmembrane</keyword>
<feature type="transmembrane region" description="Helical" evidence="1">
    <location>
        <begin position="123"/>
        <end position="142"/>
    </location>
</feature>
<organism evidence="2 3">
    <name type="scientific">Hymenobacter saemangeumensis</name>
    <dbReference type="NCBI Taxonomy" id="1084522"/>
    <lineage>
        <taxon>Bacteria</taxon>
        <taxon>Pseudomonadati</taxon>
        <taxon>Bacteroidota</taxon>
        <taxon>Cytophagia</taxon>
        <taxon>Cytophagales</taxon>
        <taxon>Hymenobacteraceae</taxon>
        <taxon>Hymenobacter</taxon>
    </lineage>
</organism>
<comment type="caution">
    <text evidence="2">The sequence shown here is derived from an EMBL/GenBank/DDBJ whole genome shotgun (WGS) entry which is preliminary data.</text>
</comment>
<proteinExistence type="predicted"/>
<evidence type="ECO:0000313" key="2">
    <source>
        <dbReference type="EMBL" id="GAA4347452.1"/>
    </source>
</evidence>
<keyword evidence="3" id="KW-1185">Reference proteome</keyword>
<protein>
    <recommendedName>
        <fullName evidence="4">DUF1707 domain-containing protein</fullName>
    </recommendedName>
</protein>
<evidence type="ECO:0000313" key="3">
    <source>
        <dbReference type="Proteomes" id="UP001501153"/>
    </source>
</evidence>
<gene>
    <name evidence="2" type="ORF">GCM10023185_02590</name>
</gene>
<reference evidence="3" key="1">
    <citation type="journal article" date="2019" name="Int. J. Syst. Evol. Microbiol.">
        <title>The Global Catalogue of Microorganisms (GCM) 10K type strain sequencing project: providing services to taxonomists for standard genome sequencing and annotation.</title>
        <authorList>
            <consortium name="The Broad Institute Genomics Platform"/>
            <consortium name="The Broad Institute Genome Sequencing Center for Infectious Disease"/>
            <person name="Wu L."/>
            <person name="Ma J."/>
        </authorList>
    </citation>
    <scope>NUCLEOTIDE SEQUENCE [LARGE SCALE GENOMIC DNA]</scope>
    <source>
        <strain evidence="3">JCM 17923</strain>
    </source>
</reference>
<keyword evidence="1" id="KW-0472">Membrane</keyword>
<dbReference type="RefSeq" id="WP_345233081.1">
    <property type="nucleotide sequence ID" value="NZ_BAABGZ010000006.1"/>
</dbReference>
<keyword evidence="1" id="KW-1133">Transmembrane helix</keyword>